<sequence length="177" mass="19620">MNPYKRVHSPTEYDLLTTDQARKKYITEQFAEQMEAMSLNGSNGGGGGGNAPSLIFPDPPTQPNNNDPLSITSSFDNNIMKDWTRTNLVQTRVHGTMLPFEQRPGESKLRIPEFLLQASSSSSKPEARDFVGYNPLAWRTATASEEAEVNSTAPIASDIDNNYPYELQNESSAMEID</sequence>
<evidence type="ECO:0000313" key="2">
    <source>
        <dbReference type="EMBL" id="KAI9278853.1"/>
    </source>
</evidence>
<reference evidence="2" key="1">
    <citation type="journal article" date="2022" name="IScience">
        <title>Evolution of zygomycete secretomes and the origins of terrestrial fungal ecologies.</title>
        <authorList>
            <person name="Chang Y."/>
            <person name="Wang Y."/>
            <person name="Mondo S."/>
            <person name="Ahrendt S."/>
            <person name="Andreopoulos W."/>
            <person name="Barry K."/>
            <person name="Beard J."/>
            <person name="Benny G.L."/>
            <person name="Blankenship S."/>
            <person name="Bonito G."/>
            <person name="Cuomo C."/>
            <person name="Desiro A."/>
            <person name="Gervers K.A."/>
            <person name="Hundley H."/>
            <person name="Kuo A."/>
            <person name="LaButti K."/>
            <person name="Lang B.F."/>
            <person name="Lipzen A."/>
            <person name="O'Donnell K."/>
            <person name="Pangilinan J."/>
            <person name="Reynolds N."/>
            <person name="Sandor L."/>
            <person name="Smith M.E."/>
            <person name="Tsang A."/>
            <person name="Grigoriev I.V."/>
            <person name="Stajich J.E."/>
            <person name="Spatafora J.W."/>
        </authorList>
    </citation>
    <scope>NUCLEOTIDE SEQUENCE</scope>
    <source>
        <strain evidence="2">RSA 2281</strain>
    </source>
</reference>
<protein>
    <submittedName>
        <fullName evidence="2">Uncharacterized protein</fullName>
    </submittedName>
</protein>
<reference evidence="2" key="2">
    <citation type="submission" date="2023-02" db="EMBL/GenBank/DDBJ databases">
        <authorList>
            <consortium name="DOE Joint Genome Institute"/>
            <person name="Mondo S.J."/>
            <person name="Chang Y."/>
            <person name="Wang Y."/>
            <person name="Ahrendt S."/>
            <person name="Andreopoulos W."/>
            <person name="Barry K."/>
            <person name="Beard J."/>
            <person name="Benny G.L."/>
            <person name="Blankenship S."/>
            <person name="Bonito G."/>
            <person name="Cuomo C."/>
            <person name="Desiro A."/>
            <person name="Gervers K.A."/>
            <person name="Hundley H."/>
            <person name="Kuo A."/>
            <person name="LaButti K."/>
            <person name="Lang B.F."/>
            <person name="Lipzen A."/>
            <person name="O'Donnell K."/>
            <person name="Pangilinan J."/>
            <person name="Reynolds N."/>
            <person name="Sandor L."/>
            <person name="Smith M.W."/>
            <person name="Tsang A."/>
            <person name="Grigoriev I.V."/>
            <person name="Stajich J.E."/>
            <person name="Spatafora J.W."/>
        </authorList>
    </citation>
    <scope>NUCLEOTIDE SEQUENCE</scope>
    <source>
        <strain evidence="2">RSA 2281</strain>
    </source>
</reference>
<feature type="compositionally biased region" description="Polar residues" evidence="1">
    <location>
        <begin position="168"/>
        <end position="177"/>
    </location>
</feature>
<evidence type="ECO:0000256" key="1">
    <source>
        <dbReference type="SAM" id="MobiDB-lite"/>
    </source>
</evidence>
<comment type="caution">
    <text evidence="2">The sequence shown here is derived from an EMBL/GenBank/DDBJ whole genome shotgun (WGS) entry which is preliminary data.</text>
</comment>
<proteinExistence type="predicted"/>
<keyword evidence="3" id="KW-1185">Reference proteome</keyword>
<accession>A0AAD5KCX2</accession>
<dbReference type="AlphaFoldDB" id="A0AAD5KCX2"/>
<gene>
    <name evidence="2" type="ORF">BDA99DRAFT_554453</name>
</gene>
<organism evidence="2 3">
    <name type="scientific">Phascolomyces articulosus</name>
    <dbReference type="NCBI Taxonomy" id="60185"/>
    <lineage>
        <taxon>Eukaryota</taxon>
        <taxon>Fungi</taxon>
        <taxon>Fungi incertae sedis</taxon>
        <taxon>Mucoromycota</taxon>
        <taxon>Mucoromycotina</taxon>
        <taxon>Mucoromycetes</taxon>
        <taxon>Mucorales</taxon>
        <taxon>Lichtheimiaceae</taxon>
        <taxon>Phascolomyces</taxon>
    </lineage>
</organism>
<feature type="region of interest" description="Disordered" evidence="1">
    <location>
        <begin position="144"/>
        <end position="177"/>
    </location>
</feature>
<name>A0AAD5KCX2_9FUNG</name>
<feature type="region of interest" description="Disordered" evidence="1">
    <location>
        <begin position="41"/>
        <end position="62"/>
    </location>
</feature>
<dbReference type="Proteomes" id="UP001209540">
    <property type="component" value="Unassembled WGS sequence"/>
</dbReference>
<evidence type="ECO:0000313" key="3">
    <source>
        <dbReference type="Proteomes" id="UP001209540"/>
    </source>
</evidence>
<dbReference type="EMBL" id="JAIXMP010000001">
    <property type="protein sequence ID" value="KAI9278853.1"/>
    <property type="molecule type" value="Genomic_DNA"/>
</dbReference>